<dbReference type="EMBL" id="NGJX01000001">
    <property type="protein sequence ID" value="RSU05622.1"/>
    <property type="molecule type" value="Genomic_DNA"/>
</dbReference>
<keyword evidence="1" id="KW-0472">Membrane</keyword>
<proteinExistence type="predicted"/>
<evidence type="ECO:0000313" key="2">
    <source>
        <dbReference type="EMBL" id="RSU05622.1"/>
    </source>
</evidence>
<accession>A0A430AE58</accession>
<feature type="transmembrane region" description="Helical" evidence="1">
    <location>
        <begin position="6"/>
        <end position="24"/>
    </location>
</feature>
<dbReference type="Proteomes" id="UP000288197">
    <property type="component" value="Unassembled WGS sequence"/>
</dbReference>
<keyword evidence="1" id="KW-0812">Transmembrane</keyword>
<dbReference type="AlphaFoldDB" id="A0A430AE58"/>
<reference evidence="2 3" key="1">
    <citation type="submission" date="2017-05" db="EMBL/GenBank/DDBJ databases">
        <title>Vagococcus spp. assemblies.</title>
        <authorList>
            <person name="Gulvik C.A."/>
        </authorList>
    </citation>
    <scope>NUCLEOTIDE SEQUENCE [LARGE SCALE GENOMIC DNA]</scope>
    <source>
        <strain evidence="2 3">NCFB 2497</strain>
    </source>
</reference>
<organism evidence="2 3">
    <name type="scientific">Vagococcus fluvialis</name>
    <dbReference type="NCBI Taxonomy" id="2738"/>
    <lineage>
        <taxon>Bacteria</taxon>
        <taxon>Bacillati</taxon>
        <taxon>Bacillota</taxon>
        <taxon>Bacilli</taxon>
        <taxon>Lactobacillales</taxon>
        <taxon>Enterococcaceae</taxon>
        <taxon>Vagococcus</taxon>
    </lineage>
</organism>
<protein>
    <submittedName>
        <fullName evidence="2">Uncharacterized protein</fullName>
    </submittedName>
</protein>
<sequence length="65" mass="7965">MITIIFIIFFMIILYLGIVYYNTLPKKRTKAFRLYIKNEKLIPKGDMTFSKAYFLNLIFFIDYFF</sequence>
<keyword evidence="3" id="KW-1185">Reference proteome</keyword>
<evidence type="ECO:0000313" key="3">
    <source>
        <dbReference type="Proteomes" id="UP000288197"/>
    </source>
</evidence>
<evidence type="ECO:0000256" key="1">
    <source>
        <dbReference type="SAM" id="Phobius"/>
    </source>
</evidence>
<gene>
    <name evidence="2" type="ORF">CBF32_01090</name>
</gene>
<keyword evidence="1" id="KW-1133">Transmembrane helix</keyword>
<name>A0A430AE58_9ENTE</name>
<comment type="caution">
    <text evidence="2">The sequence shown here is derived from an EMBL/GenBank/DDBJ whole genome shotgun (WGS) entry which is preliminary data.</text>
</comment>